<dbReference type="Gene3D" id="3.40.50.150">
    <property type="entry name" value="Vaccinia Virus protein VP39"/>
    <property type="match status" value="1"/>
</dbReference>
<dbReference type="EMBL" id="CP001275">
    <property type="protein sequence ID" value="ACM06316.1"/>
    <property type="molecule type" value="Genomic_DNA"/>
</dbReference>
<dbReference type="eggNOG" id="COG2226">
    <property type="taxonomic scope" value="Bacteria"/>
</dbReference>
<gene>
    <name evidence="2" type="ordered locus">trd_1517</name>
</gene>
<dbReference type="Pfam" id="PF13847">
    <property type="entry name" value="Methyltransf_31"/>
    <property type="match status" value="1"/>
</dbReference>
<keyword evidence="3" id="KW-1185">Reference proteome</keyword>
<dbReference type="InterPro" id="IPR025714">
    <property type="entry name" value="Methyltranfer_dom"/>
</dbReference>
<dbReference type="CDD" id="cd02440">
    <property type="entry name" value="AdoMet_MTases"/>
    <property type="match status" value="1"/>
</dbReference>
<accession>B9KZP7</accession>
<reference evidence="2 3" key="1">
    <citation type="journal article" date="2009" name="PLoS ONE">
        <title>Complete genome sequence of the aerobic CO-oxidizing thermophile Thermomicrobium roseum.</title>
        <authorList>
            <person name="Wu D."/>
            <person name="Raymond J."/>
            <person name="Wu M."/>
            <person name="Chatterji S."/>
            <person name="Ren Q."/>
            <person name="Graham J.E."/>
            <person name="Bryant D.A."/>
            <person name="Robb F."/>
            <person name="Colman A."/>
            <person name="Tallon L.J."/>
            <person name="Badger J.H."/>
            <person name="Madupu R."/>
            <person name="Ward N.L."/>
            <person name="Eisen J.A."/>
        </authorList>
    </citation>
    <scope>NUCLEOTIDE SEQUENCE [LARGE SCALE GENOMIC DNA]</scope>
    <source>
        <strain evidence="3">ATCC 27502 / DSM 5159 / P-2</strain>
    </source>
</reference>
<evidence type="ECO:0000313" key="2">
    <source>
        <dbReference type="EMBL" id="ACM06316.1"/>
    </source>
</evidence>
<dbReference type="GO" id="GO:0008168">
    <property type="term" value="F:methyltransferase activity"/>
    <property type="evidence" value="ECO:0007669"/>
    <property type="project" value="TreeGrafter"/>
</dbReference>
<dbReference type="Proteomes" id="UP000000447">
    <property type="component" value="Chromosome"/>
</dbReference>
<dbReference type="AlphaFoldDB" id="B9KZP7"/>
<dbReference type="PANTHER" id="PTHR42912">
    <property type="entry name" value="METHYLTRANSFERASE"/>
    <property type="match status" value="1"/>
</dbReference>
<dbReference type="HOGENOM" id="CLU_037990_16_2_0"/>
<dbReference type="RefSeq" id="WP_015922464.1">
    <property type="nucleotide sequence ID" value="NC_011959.1"/>
</dbReference>
<evidence type="ECO:0000259" key="1">
    <source>
        <dbReference type="Pfam" id="PF13847"/>
    </source>
</evidence>
<evidence type="ECO:0000313" key="3">
    <source>
        <dbReference type="Proteomes" id="UP000000447"/>
    </source>
</evidence>
<sequence>MRRRWLVVGIFALGIGLGWVLARRRPFSARLAWFLTLPGPRAIARPEELVALLDLQPAMYLLDAGAGPGRLTIPLAEVVGPTGSVTAVDVQPRMLEYIRQRAAERGLTNVRLLLAELGRGTLAALGPETYDRALLVHVLGETDDPAATLRELAAVLRPGGRLAVIEHIGDPHYVRYARVRELGEAAGLRLLQERRFLFGHTTVWEKPHDGATKGAA</sequence>
<proteinExistence type="predicted"/>
<dbReference type="SUPFAM" id="SSF53335">
    <property type="entry name" value="S-adenosyl-L-methionine-dependent methyltransferases"/>
    <property type="match status" value="1"/>
</dbReference>
<feature type="domain" description="Methyltransferase" evidence="1">
    <location>
        <begin position="57"/>
        <end position="167"/>
    </location>
</feature>
<dbReference type="PANTHER" id="PTHR42912:SF93">
    <property type="entry name" value="N6-ADENOSINE-METHYLTRANSFERASE TMT1A"/>
    <property type="match status" value="1"/>
</dbReference>
<name>B9KZP7_THERP</name>
<organism evidence="2 3">
    <name type="scientific">Thermomicrobium roseum (strain ATCC 27502 / DSM 5159 / P-2)</name>
    <dbReference type="NCBI Taxonomy" id="309801"/>
    <lineage>
        <taxon>Bacteria</taxon>
        <taxon>Pseudomonadati</taxon>
        <taxon>Thermomicrobiota</taxon>
        <taxon>Thermomicrobia</taxon>
        <taxon>Thermomicrobiales</taxon>
        <taxon>Thermomicrobiaceae</taxon>
        <taxon>Thermomicrobium</taxon>
    </lineage>
</organism>
<dbReference type="OrthoDB" id="7365827at2"/>
<dbReference type="KEGG" id="tro:trd_1517"/>
<dbReference type="InterPro" id="IPR050508">
    <property type="entry name" value="Methyltransf_Superfamily"/>
</dbReference>
<dbReference type="InterPro" id="IPR029063">
    <property type="entry name" value="SAM-dependent_MTases_sf"/>
</dbReference>
<protein>
    <recommendedName>
        <fullName evidence="1">Methyltransferase domain-containing protein</fullName>
    </recommendedName>
</protein>
<dbReference type="STRING" id="309801.trd_1517"/>